<dbReference type="InterPro" id="IPR009078">
    <property type="entry name" value="Ferritin-like_SF"/>
</dbReference>
<dbReference type="PANTHER" id="PTHR30565">
    <property type="entry name" value="PROTEIN YCIF"/>
    <property type="match status" value="1"/>
</dbReference>
<evidence type="ECO:0000313" key="2">
    <source>
        <dbReference type="Proteomes" id="UP000245629"/>
    </source>
</evidence>
<evidence type="ECO:0000313" key="1">
    <source>
        <dbReference type="EMBL" id="AWK87299.1"/>
    </source>
</evidence>
<organism evidence="1 2">
    <name type="scientific">Azospirillum thermophilum</name>
    <dbReference type="NCBI Taxonomy" id="2202148"/>
    <lineage>
        <taxon>Bacteria</taxon>
        <taxon>Pseudomonadati</taxon>
        <taxon>Pseudomonadota</taxon>
        <taxon>Alphaproteobacteria</taxon>
        <taxon>Rhodospirillales</taxon>
        <taxon>Azospirillaceae</taxon>
        <taxon>Azospirillum</taxon>
    </lineage>
</organism>
<dbReference type="EMBL" id="CP029353">
    <property type="protein sequence ID" value="AWK87299.1"/>
    <property type="molecule type" value="Genomic_DNA"/>
</dbReference>
<dbReference type="RefSeq" id="WP_109328288.1">
    <property type="nucleotide sequence ID" value="NZ_CP029353.1"/>
</dbReference>
<reference evidence="2" key="1">
    <citation type="submission" date="2018-05" db="EMBL/GenBank/DDBJ databases">
        <title>Azospirillum thermophila sp. nov., a novel isolated from hot spring.</title>
        <authorList>
            <person name="Zhao Z."/>
        </authorList>
    </citation>
    <scope>NUCLEOTIDE SEQUENCE [LARGE SCALE GENOMIC DNA]</scope>
    <source>
        <strain evidence="2">CFH 70021</strain>
    </source>
</reference>
<dbReference type="PANTHER" id="PTHR30565:SF9">
    <property type="entry name" value="PROTEIN YCIF"/>
    <property type="match status" value="1"/>
</dbReference>
<name>A0A2S2CS51_9PROT</name>
<sequence>MQINTFKDMYLAELSELFDAERRMAEALGRMAGRAGHDSLKQALLRHRDETEAQRDRVRAILDRHGYEPDIHQDQAMASLIDEAEKMMVLLQQGPLLDAALIASAQKIEHYEIAAYGTAAAYAEALGLTDDQAELHVILDEEKATDQRLSMVAKSVVNQEAVNRAA</sequence>
<keyword evidence="2" id="KW-1185">Reference proteome</keyword>
<dbReference type="InterPro" id="IPR012347">
    <property type="entry name" value="Ferritin-like"/>
</dbReference>
<dbReference type="OrthoDB" id="9795056at2"/>
<dbReference type="Pfam" id="PF05974">
    <property type="entry name" value="DUF892"/>
    <property type="match status" value="1"/>
</dbReference>
<gene>
    <name evidence="1" type="ORF">DEW08_14690</name>
</gene>
<dbReference type="SUPFAM" id="SSF47240">
    <property type="entry name" value="Ferritin-like"/>
    <property type="match status" value="1"/>
</dbReference>
<dbReference type="Gene3D" id="1.20.1260.10">
    <property type="match status" value="1"/>
</dbReference>
<protein>
    <submittedName>
        <fullName evidence="1">Uncharacterized protein</fullName>
    </submittedName>
</protein>
<dbReference type="InterPro" id="IPR047114">
    <property type="entry name" value="YciF"/>
</dbReference>
<accession>A0A2S2CS51</accession>
<dbReference type="AlphaFoldDB" id="A0A2S2CS51"/>
<dbReference type="Proteomes" id="UP000245629">
    <property type="component" value="Chromosome 2"/>
</dbReference>
<proteinExistence type="predicted"/>
<dbReference type="KEGG" id="azz:DEW08_14690"/>
<dbReference type="InterPro" id="IPR010287">
    <property type="entry name" value="DUF892_YciF-like"/>
</dbReference>